<dbReference type="GO" id="GO:0043565">
    <property type="term" value="F:sequence-specific DNA binding"/>
    <property type="evidence" value="ECO:0007669"/>
    <property type="project" value="InterPro"/>
</dbReference>
<dbReference type="EMBL" id="BMHY01000003">
    <property type="protein sequence ID" value="GGG66971.1"/>
    <property type="molecule type" value="Genomic_DNA"/>
</dbReference>
<sequence length="528" mass="60815">MISWMYVWRDSLCFTCEGMSAQVEKKPDRYALVIAAEGGGHLWINETEYTLARGRCFIVKPGEAMRIANRSDDQTFVHIIEFDILPTHIDAGGPNSTTPDSLPEGAIQPRPFSRILQLAQALYDHRKRLNEREEYENHLWFQELVYKLMKAADENKELQAIQAVEQAIQQMRDSLNDDFTLGQLAENAGLSPRHFSRIFRTLTNKSPIDYLIEQRMSKAKQLLLDSKDTIHEIASSIGFRDPFHFSRSFKQHTGVSPRLYVHMRKQPPRVASLQFLGEMLALGIKPVGAPSQLLTSRYYQTHIEGIEIVGSTVVTPHLEKLNELKPDVIVTFDGYHYSEYSKIAPTLDVSWSLPFFERFRYIAQWIGRSDEAEQWMDRYRIITEQSRDLLTHSGHEKETVSFFWLRGLPEQIEVYYDVGVLYRDLACQAPPAIAAAQAREGHPFKERIHASELPLYAGDHMFVVVSPDPESEAKFRELQNTPMWQELPAIQNKTCYRLTEDWLREDPVSMMGQLVDAANTIRRSAYSL</sequence>
<dbReference type="InterPro" id="IPR037923">
    <property type="entry name" value="HTH-like"/>
</dbReference>
<dbReference type="InterPro" id="IPR009057">
    <property type="entry name" value="Homeodomain-like_sf"/>
</dbReference>
<dbReference type="PANTHER" id="PTHR43280:SF28">
    <property type="entry name" value="HTH-TYPE TRANSCRIPTIONAL ACTIVATOR RHAS"/>
    <property type="match status" value="1"/>
</dbReference>
<feature type="domain" description="Fe/B12 periplasmic-binding" evidence="5">
    <location>
        <begin position="267"/>
        <end position="525"/>
    </location>
</feature>
<dbReference type="GO" id="GO:0003700">
    <property type="term" value="F:DNA-binding transcription factor activity"/>
    <property type="evidence" value="ECO:0007669"/>
    <property type="project" value="InterPro"/>
</dbReference>
<evidence type="ECO:0008006" key="8">
    <source>
        <dbReference type="Google" id="ProtNLM"/>
    </source>
</evidence>
<dbReference type="Gene3D" id="1.10.10.60">
    <property type="entry name" value="Homeodomain-like"/>
    <property type="match status" value="2"/>
</dbReference>
<evidence type="ECO:0000313" key="6">
    <source>
        <dbReference type="EMBL" id="GGG66971.1"/>
    </source>
</evidence>
<dbReference type="SUPFAM" id="SSF46689">
    <property type="entry name" value="Homeodomain-like"/>
    <property type="match status" value="2"/>
</dbReference>
<dbReference type="Pfam" id="PF01497">
    <property type="entry name" value="Peripla_BP_2"/>
    <property type="match status" value="1"/>
</dbReference>
<evidence type="ECO:0000256" key="3">
    <source>
        <dbReference type="ARBA" id="ARBA00023163"/>
    </source>
</evidence>
<comment type="caution">
    <text evidence="6">The sequence shown here is derived from an EMBL/GenBank/DDBJ whole genome shotgun (WGS) entry which is preliminary data.</text>
</comment>
<organism evidence="6 7">
    <name type="scientific">Paenibacillus radicis</name>
    <name type="common">ex Gao et al. 2016</name>
    <dbReference type="NCBI Taxonomy" id="1737354"/>
    <lineage>
        <taxon>Bacteria</taxon>
        <taxon>Bacillati</taxon>
        <taxon>Bacillota</taxon>
        <taxon>Bacilli</taxon>
        <taxon>Bacillales</taxon>
        <taxon>Paenibacillaceae</taxon>
        <taxon>Paenibacillus</taxon>
    </lineage>
</organism>
<dbReference type="InterPro" id="IPR018062">
    <property type="entry name" value="HTH_AraC-typ_CS"/>
</dbReference>
<dbReference type="RefSeq" id="WP_188889097.1">
    <property type="nucleotide sequence ID" value="NZ_BMHY01000003.1"/>
</dbReference>
<dbReference type="PROSITE" id="PS00041">
    <property type="entry name" value="HTH_ARAC_FAMILY_1"/>
    <property type="match status" value="1"/>
</dbReference>
<dbReference type="InterPro" id="IPR014710">
    <property type="entry name" value="RmlC-like_jellyroll"/>
</dbReference>
<reference evidence="6 7" key="1">
    <citation type="journal article" date="2014" name="Int. J. Syst. Evol. Microbiol.">
        <title>Complete genome sequence of Corynebacterium casei LMG S-19264T (=DSM 44701T), isolated from a smear-ripened cheese.</title>
        <authorList>
            <consortium name="US DOE Joint Genome Institute (JGI-PGF)"/>
            <person name="Walter F."/>
            <person name="Albersmeier A."/>
            <person name="Kalinowski J."/>
            <person name="Ruckert C."/>
        </authorList>
    </citation>
    <scope>NUCLEOTIDE SEQUENCE [LARGE SCALE GENOMIC DNA]</scope>
    <source>
        <strain evidence="6 7">CGMCC 1.15286</strain>
    </source>
</reference>
<keyword evidence="3" id="KW-0804">Transcription</keyword>
<dbReference type="InterPro" id="IPR018060">
    <property type="entry name" value="HTH_AraC"/>
</dbReference>
<dbReference type="Proteomes" id="UP000600247">
    <property type="component" value="Unassembled WGS sequence"/>
</dbReference>
<dbReference type="Gene3D" id="3.40.50.1980">
    <property type="entry name" value="Nitrogenase molybdenum iron protein domain"/>
    <property type="match status" value="2"/>
</dbReference>
<evidence type="ECO:0000259" key="5">
    <source>
        <dbReference type="PROSITE" id="PS50983"/>
    </source>
</evidence>
<dbReference type="Gene3D" id="2.60.120.10">
    <property type="entry name" value="Jelly Rolls"/>
    <property type="match status" value="1"/>
</dbReference>
<dbReference type="AlphaFoldDB" id="A0A917H4P4"/>
<evidence type="ECO:0000256" key="2">
    <source>
        <dbReference type="ARBA" id="ARBA00023125"/>
    </source>
</evidence>
<evidence type="ECO:0000259" key="4">
    <source>
        <dbReference type="PROSITE" id="PS01124"/>
    </source>
</evidence>
<dbReference type="Pfam" id="PF02311">
    <property type="entry name" value="AraC_binding"/>
    <property type="match status" value="1"/>
</dbReference>
<accession>A0A917H4P4</accession>
<keyword evidence="1" id="KW-0805">Transcription regulation</keyword>
<keyword evidence="7" id="KW-1185">Reference proteome</keyword>
<dbReference type="PANTHER" id="PTHR43280">
    <property type="entry name" value="ARAC-FAMILY TRANSCRIPTIONAL REGULATOR"/>
    <property type="match status" value="1"/>
</dbReference>
<dbReference type="SUPFAM" id="SSF51215">
    <property type="entry name" value="Regulatory protein AraC"/>
    <property type="match status" value="1"/>
</dbReference>
<protein>
    <recommendedName>
        <fullName evidence="8">AraC family transcriptional regulator</fullName>
    </recommendedName>
</protein>
<name>A0A917H4P4_9BACL</name>
<dbReference type="InterPro" id="IPR002491">
    <property type="entry name" value="ABC_transptr_periplasmic_BD"/>
</dbReference>
<dbReference type="Pfam" id="PF12833">
    <property type="entry name" value="HTH_18"/>
    <property type="match status" value="1"/>
</dbReference>
<proteinExistence type="predicted"/>
<evidence type="ECO:0000256" key="1">
    <source>
        <dbReference type="ARBA" id="ARBA00023015"/>
    </source>
</evidence>
<dbReference type="PROSITE" id="PS01124">
    <property type="entry name" value="HTH_ARAC_FAMILY_2"/>
    <property type="match status" value="1"/>
</dbReference>
<gene>
    <name evidence="6" type="ORF">GCM10010918_21880</name>
</gene>
<dbReference type="SMART" id="SM00342">
    <property type="entry name" value="HTH_ARAC"/>
    <property type="match status" value="1"/>
</dbReference>
<evidence type="ECO:0000313" key="7">
    <source>
        <dbReference type="Proteomes" id="UP000600247"/>
    </source>
</evidence>
<dbReference type="InterPro" id="IPR003313">
    <property type="entry name" value="AraC-bd"/>
</dbReference>
<dbReference type="SUPFAM" id="SSF53807">
    <property type="entry name" value="Helical backbone' metal receptor"/>
    <property type="match status" value="1"/>
</dbReference>
<dbReference type="PROSITE" id="PS50983">
    <property type="entry name" value="FE_B12_PBP"/>
    <property type="match status" value="1"/>
</dbReference>
<keyword evidence="2" id="KW-0238">DNA-binding</keyword>
<feature type="domain" description="HTH araC/xylS-type" evidence="4">
    <location>
        <begin position="165"/>
        <end position="263"/>
    </location>
</feature>